<reference evidence="1" key="1">
    <citation type="submission" date="2021-06" db="EMBL/GenBank/DDBJ databases">
        <authorList>
            <person name="Kallberg Y."/>
            <person name="Tangrot J."/>
            <person name="Rosling A."/>
        </authorList>
    </citation>
    <scope>NUCLEOTIDE SEQUENCE</scope>
    <source>
        <strain evidence="1">IN212</strain>
    </source>
</reference>
<gene>
    <name evidence="1" type="ORF">RFULGI_LOCUS13940</name>
</gene>
<name>A0A9N9IXG6_9GLOM</name>
<feature type="non-terminal residue" evidence="1">
    <location>
        <position position="77"/>
    </location>
</feature>
<dbReference type="AlphaFoldDB" id="A0A9N9IXG6"/>
<sequence length="77" mass="8837">PKETIKQILDLYIVDLENSLRELITLSDSVPNEIVNCEEEVKQLIKNLEYIYNLINDINQYPEPLKILTFSTAVGTA</sequence>
<organism evidence="1 2">
    <name type="scientific">Racocetra fulgida</name>
    <dbReference type="NCBI Taxonomy" id="60492"/>
    <lineage>
        <taxon>Eukaryota</taxon>
        <taxon>Fungi</taxon>
        <taxon>Fungi incertae sedis</taxon>
        <taxon>Mucoromycota</taxon>
        <taxon>Glomeromycotina</taxon>
        <taxon>Glomeromycetes</taxon>
        <taxon>Diversisporales</taxon>
        <taxon>Gigasporaceae</taxon>
        <taxon>Racocetra</taxon>
    </lineage>
</organism>
<accession>A0A9N9IXG6</accession>
<comment type="caution">
    <text evidence="1">The sequence shown here is derived from an EMBL/GenBank/DDBJ whole genome shotgun (WGS) entry which is preliminary data.</text>
</comment>
<protein>
    <submittedName>
        <fullName evidence="1">13137_t:CDS:1</fullName>
    </submittedName>
</protein>
<keyword evidence="2" id="KW-1185">Reference proteome</keyword>
<evidence type="ECO:0000313" key="1">
    <source>
        <dbReference type="EMBL" id="CAG8755863.1"/>
    </source>
</evidence>
<dbReference type="Proteomes" id="UP000789396">
    <property type="component" value="Unassembled WGS sequence"/>
</dbReference>
<dbReference type="EMBL" id="CAJVPZ010038603">
    <property type="protein sequence ID" value="CAG8755863.1"/>
    <property type="molecule type" value="Genomic_DNA"/>
</dbReference>
<feature type="non-terminal residue" evidence="1">
    <location>
        <position position="1"/>
    </location>
</feature>
<proteinExistence type="predicted"/>
<evidence type="ECO:0000313" key="2">
    <source>
        <dbReference type="Proteomes" id="UP000789396"/>
    </source>
</evidence>